<dbReference type="PANTHER" id="PTHR43811">
    <property type="entry name" value="FKBP-TYPE PEPTIDYL-PROLYL CIS-TRANS ISOMERASE FKPA"/>
    <property type="match status" value="1"/>
</dbReference>
<evidence type="ECO:0000256" key="4">
    <source>
        <dbReference type="ARBA" id="ARBA00023235"/>
    </source>
</evidence>
<gene>
    <name evidence="8" type="ORF">ACFSW8_06840</name>
</gene>
<dbReference type="InterPro" id="IPR001179">
    <property type="entry name" value="PPIase_FKBP_dom"/>
</dbReference>
<dbReference type="Pfam" id="PF01346">
    <property type="entry name" value="FKBP_N"/>
    <property type="match status" value="1"/>
</dbReference>
<dbReference type="InterPro" id="IPR000774">
    <property type="entry name" value="PPIase_FKBP_N"/>
</dbReference>
<comment type="similarity">
    <text evidence="2 6">Belongs to the FKBP-type PPIase family.</text>
</comment>
<keyword evidence="4 5" id="KW-0413">Isomerase</keyword>
<reference evidence="9" key="1">
    <citation type="journal article" date="2019" name="Int. J. Syst. Evol. Microbiol.">
        <title>The Global Catalogue of Microorganisms (GCM) 10K type strain sequencing project: providing services to taxonomists for standard genome sequencing and annotation.</title>
        <authorList>
            <consortium name="The Broad Institute Genomics Platform"/>
            <consortium name="The Broad Institute Genome Sequencing Center for Infectious Disease"/>
            <person name="Wu L."/>
            <person name="Ma J."/>
        </authorList>
    </citation>
    <scope>NUCLEOTIDE SEQUENCE [LARGE SCALE GENOMIC DNA]</scope>
    <source>
        <strain evidence="9">CCUG 57942</strain>
    </source>
</reference>
<dbReference type="EC" id="5.2.1.8" evidence="6"/>
<comment type="caution">
    <text evidence="8">The sequence shown here is derived from an EMBL/GenBank/DDBJ whole genome shotgun (WGS) entry which is preliminary data.</text>
</comment>
<protein>
    <recommendedName>
        <fullName evidence="6">Peptidyl-prolyl cis-trans isomerase</fullName>
        <ecNumber evidence="6">5.2.1.8</ecNumber>
    </recommendedName>
</protein>
<keyword evidence="9" id="KW-1185">Reference proteome</keyword>
<feature type="domain" description="PPIase FKBP-type" evidence="7">
    <location>
        <begin position="108"/>
        <end position="194"/>
    </location>
</feature>
<proteinExistence type="inferred from homology"/>
<accession>A0ABW4Z9C8</accession>
<evidence type="ECO:0000256" key="3">
    <source>
        <dbReference type="ARBA" id="ARBA00023110"/>
    </source>
</evidence>
<dbReference type="Gene3D" id="3.10.50.40">
    <property type="match status" value="1"/>
</dbReference>
<dbReference type="GO" id="GO:0003755">
    <property type="term" value="F:peptidyl-prolyl cis-trans isomerase activity"/>
    <property type="evidence" value="ECO:0007669"/>
    <property type="project" value="UniProtKB-EC"/>
</dbReference>
<evidence type="ECO:0000256" key="1">
    <source>
        <dbReference type="ARBA" id="ARBA00000971"/>
    </source>
</evidence>
<keyword evidence="3 5" id="KW-0697">Rotamase</keyword>
<evidence type="ECO:0000313" key="8">
    <source>
        <dbReference type="EMBL" id="MFD2158608.1"/>
    </source>
</evidence>
<evidence type="ECO:0000259" key="7">
    <source>
        <dbReference type="PROSITE" id="PS50059"/>
    </source>
</evidence>
<evidence type="ECO:0000256" key="6">
    <source>
        <dbReference type="RuleBase" id="RU003915"/>
    </source>
</evidence>
<evidence type="ECO:0000256" key="2">
    <source>
        <dbReference type="ARBA" id="ARBA00006577"/>
    </source>
</evidence>
<dbReference type="PANTHER" id="PTHR43811:SF19">
    <property type="entry name" value="39 KDA FK506-BINDING NUCLEAR PROTEIN"/>
    <property type="match status" value="1"/>
</dbReference>
<dbReference type="RefSeq" id="WP_377086774.1">
    <property type="nucleotide sequence ID" value="NZ_JBHSJL010000014.1"/>
</dbReference>
<comment type="catalytic activity">
    <reaction evidence="1 5 6">
        <text>[protein]-peptidylproline (omega=180) = [protein]-peptidylproline (omega=0)</text>
        <dbReference type="Rhea" id="RHEA:16237"/>
        <dbReference type="Rhea" id="RHEA-COMP:10747"/>
        <dbReference type="Rhea" id="RHEA-COMP:10748"/>
        <dbReference type="ChEBI" id="CHEBI:83833"/>
        <dbReference type="ChEBI" id="CHEBI:83834"/>
        <dbReference type="EC" id="5.2.1.8"/>
    </reaction>
</comment>
<dbReference type="SUPFAM" id="SSF54534">
    <property type="entry name" value="FKBP-like"/>
    <property type="match status" value="1"/>
</dbReference>
<sequence length="199" mass="21408">MTTQEALEIVSYKMALKDPVAAKADPVLIPSIIEKALADQAAGSPKKIDLKAYMAATKLVKQHRLDLAKQAGEAFLMENAKADGMQATASGLQYKVLTPAEGATPSLTDTVTVHYHGTLIDGTVFDSSIERDKPATFALNKVIEGWKEGLQLMPLGSTFQFFIPQDLAYGERGSGSQVPPFATLIFEVKLISIDPITTP</sequence>
<dbReference type="PROSITE" id="PS50059">
    <property type="entry name" value="FKBP_PPIASE"/>
    <property type="match status" value="1"/>
</dbReference>
<organism evidence="8 9">
    <name type="scientific">Rubritalea tangerina</name>
    <dbReference type="NCBI Taxonomy" id="430798"/>
    <lineage>
        <taxon>Bacteria</taxon>
        <taxon>Pseudomonadati</taxon>
        <taxon>Verrucomicrobiota</taxon>
        <taxon>Verrucomicrobiia</taxon>
        <taxon>Verrucomicrobiales</taxon>
        <taxon>Rubritaleaceae</taxon>
        <taxon>Rubritalea</taxon>
    </lineage>
</organism>
<evidence type="ECO:0000313" key="9">
    <source>
        <dbReference type="Proteomes" id="UP001597389"/>
    </source>
</evidence>
<evidence type="ECO:0000256" key="5">
    <source>
        <dbReference type="PROSITE-ProRule" id="PRU00277"/>
    </source>
</evidence>
<dbReference type="InterPro" id="IPR046357">
    <property type="entry name" value="PPIase_dom_sf"/>
</dbReference>
<dbReference type="EMBL" id="JBHUJB010000028">
    <property type="protein sequence ID" value="MFD2158608.1"/>
    <property type="molecule type" value="Genomic_DNA"/>
</dbReference>
<dbReference type="Proteomes" id="UP001597389">
    <property type="component" value="Unassembled WGS sequence"/>
</dbReference>
<dbReference type="Pfam" id="PF00254">
    <property type="entry name" value="FKBP_C"/>
    <property type="match status" value="1"/>
</dbReference>
<name>A0ABW4Z9C8_9BACT</name>